<accession>A0ABN1VD04</accession>
<dbReference type="InterPro" id="IPR034660">
    <property type="entry name" value="DinB/YfiT-like"/>
</dbReference>
<comment type="caution">
    <text evidence="3">The sequence shown here is derived from an EMBL/GenBank/DDBJ whole genome shotgun (WGS) entry which is preliminary data.</text>
</comment>
<feature type="domain" description="Mycothiol-dependent maleylpyruvate isomerase metal-binding" evidence="2">
    <location>
        <begin position="3"/>
        <end position="122"/>
    </location>
</feature>
<dbReference type="EMBL" id="BAAALM010000008">
    <property type="protein sequence ID" value="GAA1206066.1"/>
    <property type="molecule type" value="Genomic_DNA"/>
</dbReference>
<keyword evidence="4" id="KW-1185">Reference proteome</keyword>
<dbReference type="Proteomes" id="UP001500467">
    <property type="component" value="Unassembled WGS sequence"/>
</dbReference>
<dbReference type="InterPro" id="IPR017517">
    <property type="entry name" value="Maleyloyr_isom"/>
</dbReference>
<dbReference type="PANTHER" id="PTHR40758">
    <property type="entry name" value="CONSERVED PROTEIN"/>
    <property type="match status" value="1"/>
</dbReference>
<dbReference type="InterPro" id="IPR010872">
    <property type="entry name" value="MDMPI_C-term_domain"/>
</dbReference>
<keyword evidence="3" id="KW-0413">Isomerase</keyword>
<evidence type="ECO:0000259" key="1">
    <source>
        <dbReference type="Pfam" id="PF07398"/>
    </source>
</evidence>
<dbReference type="GO" id="GO:0016853">
    <property type="term" value="F:isomerase activity"/>
    <property type="evidence" value="ECO:0007669"/>
    <property type="project" value="UniProtKB-KW"/>
</dbReference>
<evidence type="ECO:0000313" key="4">
    <source>
        <dbReference type="Proteomes" id="UP001500467"/>
    </source>
</evidence>
<dbReference type="SUPFAM" id="SSF109854">
    <property type="entry name" value="DinB/YfiT-like putative metalloenzymes"/>
    <property type="match status" value="1"/>
</dbReference>
<organism evidence="3 4">
    <name type="scientific">Prauserella alba</name>
    <dbReference type="NCBI Taxonomy" id="176898"/>
    <lineage>
        <taxon>Bacteria</taxon>
        <taxon>Bacillati</taxon>
        <taxon>Actinomycetota</taxon>
        <taxon>Actinomycetes</taxon>
        <taxon>Pseudonocardiales</taxon>
        <taxon>Pseudonocardiaceae</taxon>
        <taxon>Prauserella</taxon>
    </lineage>
</organism>
<dbReference type="Pfam" id="PF11716">
    <property type="entry name" value="MDMPI_N"/>
    <property type="match status" value="1"/>
</dbReference>
<dbReference type="RefSeq" id="WP_253858296.1">
    <property type="nucleotide sequence ID" value="NZ_BAAALM010000008.1"/>
</dbReference>
<name>A0ABN1VD04_9PSEU</name>
<evidence type="ECO:0000313" key="3">
    <source>
        <dbReference type="EMBL" id="GAA1206066.1"/>
    </source>
</evidence>
<feature type="domain" description="MDMPI C-terminal" evidence="1">
    <location>
        <begin position="137"/>
        <end position="228"/>
    </location>
</feature>
<gene>
    <name evidence="3" type="ORF">GCM10009675_26390</name>
</gene>
<sequence>MAAFDEQSDALREAALAAGPEATVPTCPEWTVERLVRHVAAVQAWVLACIADPHGSDARGERPPKVWDEIVPWWDGTRAELRRAFDAGPDTPAQIRFPFYEANLGSWARRQAHEVAIHRVDAELAGGRDATTFDTAFAADGVDEALSMIIHRRTADWSAVEASGTVLVHAEDARRLWSLTLTPGQPPALTGPAAPDVTLSGGADAVYKRLWRRPADVSITGEVTLLDPLETP</sequence>
<evidence type="ECO:0000259" key="2">
    <source>
        <dbReference type="Pfam" id="PF11716"/>
    </source>
</evidence>
<protein>
    <submittedName>
        <fullName evidence="3">Maleylpyruvate isomerase family mycothiol-dependent enzyme</fullName>
    </submittedName>
</protein>
<dbReference type="Pfam" id="PF07398">
    <property type="entry name" value="MDMPI_C"/>
    <property type="match status" value="1"/>
</dbReference>
<proteinExistence type="predicted"/>
<dbReference type="InterPro" id="IPR024344">
    <property type="entry name" value="MDMPI_metal-binding"/>
</dbReference>
<dbReference type="PANTHER" id="PTHR40758:SF1">
    <property type="entry name" value="CONSERVED PROTEIN"/>
    <property type="match status" value="1"/>
</dbReference>
<dbReference type="NCBIfam" id="TIGR03083">
    <property type="entry name" value="maleylpyruvate isomerase family mycothiol-dependent enzyme"/>
    <property type="match status" value="1"/>
</dbReference>
<reference evidence="3 4" key="1">
    <citation type="journal article" date="2019" name="Int. J. Syst. Evol. Microbiol.">
        <title>The Global Catalogue of Microorganisms (GCM) 10K type strain sequencing project: providing services to taxonomists for standard genome sequencing and annotation.</title>
        <authorList>
            <consortium name="The Broad Institute Genomics Platform"/>
            <consortium name="The Broad Institute Genome Sequencing Center for Infectious Disease"/>
            <person name="Wu L."/>
            <person name="Ma J."/>
        </authorList>
    </citation>
    <scope>NUCLEOTIDE SEQUENCE [LARGE SCALE GENOMIC DNA]</scope>
    <source>
        <strain evidence="3 4">JCM 13022</strain>
    </source>
</reference>